<dbReference type="RefSeq" id="XP_006691182.1">
    <property type="nucleotide sequence ID" value="XM_006691119.1"/>
</dbReference>
<dbReference type="Proteomes" id="UP000008066">
    <property type="component" value="Unassembled WGS sequence"/>
</dbReference>
<evidence type="ECO:0000313" key="3">
    <source>
        <dbReference type="EMBL" id="EGS23940.1"/>
    </source>
</evidence>
<name>G0RYF4_CHATD</name>
<feature type="transmembrane region" description="Helical" evidence="2">
    <location>
        <begin position="40"/>
        <end position="57"/>
    </location>
</feature>
<dbReference type="EMBL" id="GL988032">
    <property type="protein sequence ID" value="EGS23940.1"/>
    <property type="molecule type" value="Genomic_DNA"/>
</dbReference>
<dbReference type="AlphaFoldDB" id="G0RYF4"/>
<organism evidence="4">
    <name type="scientific">Chaetomium thermophilum (strain DSM 1495 / CBS 144.50 / IMI 039719)</name>
    <name type="common">Thermochaetoides thermophila</name>
    <dbReference type="NCBI Taxonomy" id="759272"/>
    <lineage>
        <taxon>Eukaryota</taxon>
        <taxon>Fungi</taxon>
        <taxon>Dikarya</taxon>
        <taxon>Ascomycota</taxon>
        <taxon>Pezizomycotina</taxon>
        <taxon>Sordariomycetes</taxon>
        <taxon>Sordariomycetidae</taxon>
        <taxon>Sordariales</taxon>
        <taxon>Chaetomiaceae</taxon>
        <taxon>Thermochaetoides</taxon>
    </lineage>
</organism>
<dbReference type="GeneID" id="18254688"/>
<keyword evidence="2" id="KW-0812">Transmembrane</keyword>
<gene>
    <name evidence="3" type="ORF">CTHT_0006500</name>
</gene>
<feature type="region of interest" description="Disordered" evidence="1">
    <location>
        <begin position="1"/>
        <end position="31"/>
    </location>
</feature>
<feature type="transmembrane region" description="Helical" evidence="2">
    <location>
        <begin position="107"/>
        <end position="130"/>
    </location>
</feature>
<dbReference type="HOGENOM" id="CLU_1532367_0_0_1"/>
<keyword evidence="2" id="KW-1133">Transmembrane helix</keyword>
<reference evidence="3 4" key="1">
    <citation type="journal article" date="2011" name="Cell">
        <title>Insight into structure and assembly of the nuclear pore complex by utilizing the genome of a eukaryotic thermophile.</title>
        <authorList>
            <person name="Amlacher S."/>
            <person name="Sarges P."/>
            <person name="Flemming D."/>
            <person name="van Noort V."/>
            <person name="Kunze R."/>
            <person name="Devos D.P."/>
            <person name="Arumugam M."/>
            <person name="Bork P."/>
            <person name="Hurt E."/>
        </authorList>
    </citation>
    <scope>NUCLEOTIDE SEQUENCE [LARGE SCALE GENOMIC DNA]</scope>
    <source>
        <strain evidence="4">DSM 1495 / CBS 144.50 / IMI 039719</strain>
    </source>
</reference>
<feature type="transmembrane region" description="Helical" evidence="2">
    <location>
        <begin position="77"/>
        <end position="95"/>
    </location>
</feature>
<evidence type="ECO:0000313" key="4">
    <source>
        <dbReference type="Proteomes" id="UP000008066"/>
    </source>
</evidence>
<feature type="compositionally biased region" description="Low complexity" evidence="1">
    <location>
        <begin position="21"/>
        <end position="31"/>
    </location>
</feature>
<keyword evidence="4" id="KW-1185">Reference proteome</keyword>
<keyword evidence="2" id="KW-0472">Membrane</keyword>
<sequence length="175" mass="19528">MEDSRPEQVKIKDPRAESTEDQQVAVQQSSDQQNSIDKNVAYSLLLMLIALGARLLVITHNSSWLPSWALPLVTSTVAFYSTLAVLSITPIKSVLPSNGTPITVYRLISLFGEHVLPLLMWVVFFGWFAYKESWEVIILQALATRVAVAIVNTLVEAFGPQDQDKVAERVIEDEE</sequence>
<evidence type="ECO:0000256" key="2">
    <source>
        <dbReference type="SAM" id="Phobius"/>
    </source>
</evidence>
<protein>
    <submittedName>
        <fullName evidence="3">Uncharacterized protein</fullName>
    </submittedName>
</protein>
<evidence type="ECO:0000256" key="1">
    <source>
        <dbReference type="SAM" id="MobiDB-lite"/>
    </source>
</evidence>
<dbReference type="KEGG" id="cthr:CTHT_0006500"/>
<feature type="compositionally biased region" description="Basic and acidic residues" evidence="1">
    <location>
        <begin position="1"/>
        <end position="18"/>
    </location>
</feature>
<accession>G0RYF4</accession>
<proteinExistence type="predicted"/>